<keyword evidence="3" id="KW-0732">Signal</keyword>
<sequence>MDRRSFMKAGAVTAVGFAGPSFSVAAQAEGKPLKVALMANMSGPAAFFGEACKNCATLAVSDLNARGGILGRPLELLVGDSGTAPAEASQTALRLWRRDGAEVFIGSHDSAVRTALEGVFRGKVPYFYTPTYEGSDCSPGTFFLGETPKQQIAPVMPYLAQQFNIKRWYFVGNDYIWPRKSNDIAKKLAQSTGGSIVGEEYVPFTVDNFDSTLVKIRDSKADAVFITLVGGSSVTFNRAFASFGLSDKVLRYGTLLEENTVAGIGAQATANLYAASGFFSSAKTPAIQAFMSRYHSKFGNTSVLSTVGESVFEGFMMLDAVAGKARALDVASLTAASEGATFNGPRGKVTMKRRNAISDIYLAKANGTSYDIVKTFPQADPGEACPIDHA</sequence>
<dbReference type="Pfam" id="PF13458">
    <property type="entry name" value="Peripla_BP_6"/>
    <property type="match status" value="1"/>
</dbReference>
<comment type="similarity">
    <text evidence="1">Belongs to the leucine-binding protein family.</text>
</comment>
<dbReference type="PROSITE" id="PS51318">
    <property type="entry name" value="TAT"/>
    <property type="match status" value="1"/>
</dbReference>
<protein>
    <submittedName>
        <fullName evidence="6">Branched-chain amino acid ABC transporter, periplasmic amino acid-binding protein</fullName>
    </submittedName>
</protein>
<evidence type="ECO:0000259" key="5">
    <source>
        <dbReference type="Pfam" id="PF13458"/>
    </source>
</evidence>
<name>A0A158CC54_9BURK</name>
<dbReference type="AlphaFoldDB" id="A0A158CC54"/>
<evidence type="ECO:0000256" key="2">
    <source>
        <dbReference type="ARBA" id="ARBA00022448"/>
    </source>
</evidence>
<dbReference type="GO" id="GO:0006865">
    <property type="term" value="P:amino acid transport"/>
    <property type="evidence" value="ECO:0007669"/>
    <property type="project" value="UniProtKB-KW"/>
</dbReference>
<gene>
    <name evidence="6" type="ORF">AWB77_03886</name>
</gene>
<keyword evidence="4" id="KW-0029">Amino-acid transport</keyword>
<dbReference type="STRING" id="1777138.AWB77_03886"/>
<dbReference type="InterPro" id="IPR028082">
    <property type="entry name" value="Peripla_BP_I"/>
</dbReference>
<dbReference type="InterPro" id="IPR000709">
    <property type="entry name" value="Leu_Ile_Val-bd"/>
</dbReference>
<dbReference type="Proteomes" id="UP000054903">
    <property type="component" value="Unassembled WGS sequence"/>
</dbReference>
<evidence type="ECO:0000313" key="6">
    <source>
        <dbReference type="EMBL" id="SAK79496.1"/>
    </source>
</evidence>
<dbReference type="CDD" id="cd06358">
    <property type="entry name" value="PBP1_NHase"/>
    <property type="match status" value="1"/>
</dbReference>
<reference evidence="6" key="1">
    <citation type="submission" date="2016-01" db="EMBL/GenBank/DDBJ databases">
        <authorList>
            <person name="Peeters C."/>
        </authorList>
    </citation>
    <scope>NUCLEOTIDE SEQUENCE</scope>
    <source>
        <strain evidence="6">LMG 29320</strain>
    </source>
</reference>
<evidence type="ECO:0000256" key="3">
    <source>
        <dbReference type="ARBA" id="ARBA00022729"/>
    </source>
</evidence>
<organism evidence="6 7">
    <name type="scientific">Caballeronia fortuita</name>
    <dbReference type="NCBI Taxonomy" id="1777138"/>
    <lineage>
        <taxon>Bacteria</taxon>
        <taxon>Pseudomonadati</taxon>
        <taxon>Pseudomonadota</taxon>
        <taxon>Betaproteobacteria</taxon>
        <taxon>Burkholderiales</taxon>
        <taxon>Burkholderiaceae</taxon>
        <taxon>Caballeronia</taxon>
    </lineage>
</organism>
<dbReference type="Gene3D" id="3.40.50.2300">
    <property type="match status" value="2"/>
</dbReference>
<dbReference type="SUPFAM" id="SSF53822">
    <property type="entry name" value="Periplasmic binding protein-like I"/>
    <property type="match status" value="1"/>
</dbReference>
<evidence type="ECO:0000313" key="7">
    <source>
        <dbReference type="Proteomes" id="UP000054903"/>
    </source>
</evidence>
<dbReference type="EMBL" id="FCNX02000009">
    <property type="protein sequence ID" value="SAK79496.1"/>
    <property type="molecule type" value="Genomic_DNA"/>
</dbReference>
<evidence type="ECO:0000256" key="4">
    <source>
        <dbReference type="ARBA" id="ARBA00022970"/>
    </source>
</evidence>
<dbReference type="InterPro" id="IPR028081">
    <property type="entry name" value="Leu-bd"/>
</dbReference>
<accession>A0A158CC54</accession>
<keyword evidence="2" id="KW-0813">Transport</keyword>
<dbReference type="RefSeq" id="WP_061136031.1">
    <property type="nucleotide sequence ID" value="NZ_FCNX02000009.1"/>
</dbReference>
<dbReference type="PRINTS" id="PR00337">
    <property type="entry name" value="LEUILEVALBP"/>
</dbReference>
<evidence type="ECO:0000256" key="1">
    <source>
        <dbReference type="ARBA" id="ARBA00010062"/>
    </source>
</evidence>
<dbReference type="InterPro" id="IPR006311">
    <property type="entry name" value="TAT_signal"/>
</dbReference>
<dbReference type="PANTHER" id="PTHR47628">
    <property type="match status" value="1"/>
</dbReference>
<keyword evidence="7" id="KW-1185">Reference proteome</keyword>
<comment type="caution">
    <text evidence="6">The sequence shown here is derived from an EMBL/GenBank/DDBJ whole genome shotgun (WGS) entry which is preliminary data.</text>
</comment>
<proteinExistence type="inferred from homology"/>
<dbReference type="PANTHER" id="PTHR47628:SF1">
    <property type="entry name" value="ALIPHATIC AMIDASE EXPRESSION-REGULATING PROTEIN"/>
    <property type="match status" value="1"/>
</dbReference>
<feature type="domain" description="Leucine-binding protein" evidence="5">
    <location>
        <begin position="32"/>
        <end position="366"/>
    </location>
</feature>